<protein>
    <submittedName>
        <fullName evidence="2">Uncharacterized protein</fullName>
    </submittedName>
</protein>
<dbReference type="Proteomes" id="UP000186079">
    <property type="component" value="Unassembled WGS sequence"/>
</dbReference>
<dbReference type="EMBL" id="FTMC01000002">
    <property type="protein sequence ID" value="SIQ03814.1"/>
    <property type="molecule type" value="Genomic_DNA"/>
</dbReference>
<evidence type="ECO:0000256" key="1">
    <source>
        <dbReference type="SAM" id="Phobius"/>
    </source>
</evidence>
<reference evidence="2 3" key="1">
    <citation type="submission" date="2017-01" db="EMBL/GenBank/DDBJ databases">
        <authorList>
            <person name="Mah S.A."/>
            <person name="Swanson W.J."/>
            <person name="Moy G.W."/>
            <person name="Vacquier V.D."/>
        </authorList>
    </citation>
    <scope>NUCLEOTIDE SEQUENCE [LARGE SCALE GENOMIC DNA]</scope>
    <source>
        <strain evidence="2 3">ATCC 29606</strain>
    </source>
</reference>
<dbReference type="AlphaFoldDB" id="A0A1N6PHE4"/>
<keyword evidence="1" id="KW-1133">Transmembrane helix</keyword>
<name>A0A1N6PHE4_9PSED</name>
<evidence type="ECO:0000313" key="3">
    <source>
        <dbReference type="Proteomes" id="UP000186079"/>
    </source>
</evidence>
<sequence length="372" mass="39971">MTFKSVKRLLWIAVALLSLAAVLWQLHLMVNNPTVSFYSERAIESLQKEIEKELAKRATPEGLNARIIQALNPTPADWLIIDEIEYYASEQGIVLNPDVILRIKERKAKERGLLAGSKQCWSCITTPNQCPLSAAKLCDVAVEITPIGDVRTLVSEDADQIDIALATVGLAATGVAVFTGGSTAGVKAGAGLAKAARKAGSITRPMTKHLTQLADNMVDIAKISDGTWKNPRMLTEAVDMKKLNALQDWVSDLTKMRSSVGTVITMKILHHADTPAELRALSRASEAVKKRMLVALDVIGKSRLIKLTMQLSDAALTLIGAILTGVFALIGLFWSAVFPVLKVAILKATGSLAVRSAAKLKPAAITTSEACQ</sequence>
<feature type="transmembrane region" description="Helical" evidence="1">
    <location>
        <begin position="314"/>
        <end position="341"/>
    </location>
</feature>
<organism evidence="2 3">
    <name type="scientific">Pseudomonas flexibilis</name>
    <dbReference type="NCBI Taxonomy" id="706570"/>
    <lineage>
        <taxon>Bacteria</taxon>
        <taxon>Pseudomonadati</taxon>
        <taxon>Pseudomonadota</taxon>
        <taxon>Gammaproteobacteria</taxon>
        <taxon>Pseudomonadales</taxon>
        <taxon>Pseudomonadaceae</taxon>
        <taxon>Pseudomonas</taxon>
    </lineage>
</organism>
<dbReference type="RefSeq" id="WP_139326683.1">
    <property type="nucleotide sequence ID" value="NZ_FTMC01000002.1"/>
</dbReference>
<proteinExistence type="predicted"/>
<gene>
    <name evidence="2" type="ORF">SAMN05421672_102167</name>
</gene>
<keyword evidence="1" id="KW-0472">Membrane</keyword>
<evidence type="ECO:0000313" key="2">
    <source>
        <dbReference type="EMBL" id="SIQ03814.1"/>
    </source>
</evidence>
<accession>A0A1N6PHE4</accession>
<keyword evidence="1" id="KW-0812">Transmembrane</keyword>